<dbReference type="CDD" id="cd03673">
    <property type="entry name" value="NUDIX_Ap6A_hydrolase"/>
    <property type="match status" value="1"/>
</dbReference>
<dbReference type="InterPro" id="IPR015797">
    <property type="entry name" value="NUDIX_hydrolase-like_dom_sf"/>
</dbReference>
<sequence>MPGVSVVRAAGCVLWRRARADGPPSAFALVHRPKYDDWSHPKGKLLPGEEARAAAVREVREETGMVCVPGAELSTQRYSAKGHPKEVRYWLAEASAGSFEPNDEIDALVWLEPDAARERLTHPQDRELLDEAVDALRTPGRPTA</sequence>
<dbReference type="Pfam" id="PF00293">
    <property type="entry name" value="NUDIX"/>
    <property type="match status" value="1"/>
</dbReference>
<dbReference type="InterPro" id="IPR000086">
    <property type="entry name" value="NUDIX_hydrolase_dom"/>
</dbReference>
<reference evidence="5" key="1">
    <citation type="submission" date="2019-10" db="EMBL/GenBank/DDBJ databases">
        <title>Streptomyces sp. nov., a novel actinobacterium isolated from alkaline environment.</title>
        <authorList>
            <person name="Golinska P."/>
        </authorList>
    </citation>
    <scope>NUCLEOTIDE SEQUENCE [LARGE SCALE GENOMIC DNA]</scope>
    <source>
        <strain evidence="5">DSM 42118</strain>
    </source>
</reference>
<protein>
    <submittedName>
        <fullName evidence="4">NUDIX domain-containing protein</fullName>
    </submittedName>
</protein>
<evidence type="ECO:0000313" key="5">
    <source>
        <dbReference type="Proteomes" id="UP000538929"/>
    </source>
</evidence>
<evidence type="ECO:0000256" key="1">
    <source>
        <dbReference type="ARBA" id="ARBA00022801"/>
    </source>
</evidence>
<dbReference type="Gene3D" id="3.90.79.10">
    <property type="entry name" value="Nucleoside Triphosphate Pyrophosphohydrolase"/>
    <property type="match status" value="1"/>
</dbReference>
<dbReference type="AlphaFoldDB" id="A0A7W3Y315"/>
<keyword evidence="1" id="KW-0378">Hydrolase</keyword>
<organism evidence="4 5">
    <name type="scientific">Streptomyces alkaliphilus</name>
    <dbReference type="NCBI Taxonomy" id="1472722"/>
    <lineage>
        <taxon>Bacteria</taxon>
        <taxon>Bacillati</taxon>
        <taxon>Actinomycetota</taxon>
        <taxon>Actinomycetes</taxon>
        <taxon>Kitasatosporales</taxon>
        <taxon>Streptomycetaceae</taxon>
        <taxon>Streptomyces</taxon>
    </lineage>
</organism>
<dbReference type="PROSITE" id="PS00893">
    <property type="entry name" value="NUDIX_BOX"/>
    <property type="match status" value="1"/>
</dbReference>
<name>A0A7W3Y315_9ACTN</name>
<dbReference type="EMBL" id="VKHT01000628">
    <property type="protein sequence ID" value="MBB0245847.1"/>
    <property type="molecule type" value="Genomic_DNA"/>
</dbReference>
<dbReference type="Proteomes" id="UP000538929">
    <property type="component" value="Unassembled WGS sequence"/>
</dbReference>
<evidence type="ECO:0000313" key="4">
    <source>
        <dbReference type="EMBL" id="MBB0245847.1"/>
    </source>
</evidence>
<evidence type="ECO:0000256" key="2">
    <source>
        <dbReference type="SAM" id="MobiDB-lite"/>
    </source>
</evidence>
<dbReference type="SUPFAM" id="SSF55811">
    <property type="entry name" value="Nudix"/>
    <property type="match status" value="1"/>
</dbReference>
<dbReference type="GO" id="GO:0004081">
    <property type="term" value="F:bis(5'-nucleosyl)-tetraphosphatase (asymmetrical) activity"/>
    <property type="evidence" value="ECO:0007669"/>
    <property type="project" value="TreeGrafter"/>
</dbReference>
<dbReference type="RefSeq" id="WP_182607274.1">
    <property type="nucleotide sequence ID" value="NZ_VKHT01000628.1"/>
</dbReference>
<accession>A0A7W3Y315</accession>
<dbReference type="GO" id="GO:0006167">
    <property type="term" value="P:AMP biosynthetic process"/>
    <property type="evidence" value="ECO:0007669"/>
    <property type="project" value="TreeGrafter"/>
</dbReference>
<feature type="domain" description="Nudix hydrolase" evidence="3">
    <location>
        <begin position="5"/>
        <end position="134"/>
    </location>
</feature>
<dbReference type="InterPro" id="IPR051325">
    <property type="entry name" value="Nudix_hydrolase_domain"/>
</dbReference>
<feature type="compositionally biased region" description="Basic and acidic residues" evidence="2">
    <location>
        <begin position="119"/>
        <end position="129"/>
    </location>
</feature>
<dbReference type="PANTHER" id="PTHR21340">
    <property type="entry name" value="DIADENOSINE 5,5-P1,P4-TETRAPHOSPHATE PYROPHOSPHOHYDROLASE MUTT"/>
    <property type="match status" value="1"/>
</dbReference>
<comment type="caution">
    <text evidence="4">The sequence shown here is derived from an EMBL/GenBank/DDBJ whole genome shotgun (WGS) entry which is preliminary data.</text>
</comment>
<dbReference type="PANTHER" id="PTHR21340:SF0">
    <property type="entry name" value="BIS(5'-NUCLEOSYL)-TETRAPHOSPHATASE [ASYMMETRICAL]"/>
    <property type="match status" value="1"/>
</dbReference>
<dbReference type="PROSITE" id="PS51462">
    <property type="entry name" value="NUDIX"/>
    <property type="match status" value="1"/>
</dbReference>
<feature type="region of interest" description="Disordered" evidence="2">
    <location>
        <begin position="119"/>
        <end position="144"/>
    </location>
</feature>
<gene>
    <name evidence="4" type="ORF">FNQ90_17470</name>
</gene>
<evidence type="ECO:0000259" key="3">
    <source>
        <dbReference type="PROSITE" id="PS51462"/>
    </source>
</evidence>
<dbReference type="GO" id="GO:0006754">
    <property type="term" value="P:ATP biosynthetic process"/>
    <property type="evidence" value="ECO:0007669"/>
    <property type="project" value="TreeGrafter"/>
</dbReference>
<proteinExistence type="predicted"/>
<keyword evidence="5" id="KW-1185">Reference proteome</keyword>
<dbReference type="InterPro" id="IPR020084">
    <property type="entry name" value="NUDIX_hydrolase_CS"/>
</dbReference>